<evidence type="ECO:0000256" key="1">
    <source>
        <dbReference type="ARBA" id="ARBA00004141"/>
    </source>
</evidence>
<gene>
    <name evidence="10" type="ORF">UY32_C0013G0023</name>
</gene>
<evidence type="ECO:0000256" key="8">
    <source>
        <dbReference type="ARBA" id="ARBA00023136"/>
    </source>
</evidence>
<keyword evidence="6 9" id="KW-1133">Transmembrane helix</keyword>
<dbReference type="GO" id="GO:0015450">
    <property type="term" value="F:protein-transporting ATPase activity"/>
    <property type="evidence" value="ECO:0007669"/>
    <property type="project" value="UniProtKB-UniRule"/>
</dbReference>
<dbReference type="InterPro" id="IPR004692">
    <property type="entry name" value="SecG"/>
</dbReference>
<evidence type="ECO:0000313" key="10">
    <source>
        <dbReference type="EMBL" id="KKU98826.1"/>
    </source>
</evidence>
<keyword evidence="9" id="KW-1003">Cell membrane</keyword>
<keyword evidence="8 9" id="KW-0472">Membrane</keyword>
<evidence type="ECO:0000313" key="11">
    <source>
        <dbReference type="Proteomes" id="UP000034600"/>
    </source>
</evidence>
<evidence type="ECO:0000256" key="5">
    <source>
        <dbReference type="ARBA" id="ARBA00022927"/>
    </source>
</evidence>
<comment type="function">
    <text evidence="9">Involved in protein export. Participates in an early event of protein translocation.</text>
</comment>
<comment type="subcellular location">
    <subcellularLocation>
        <location evidence="9">Cell membrane</location>
        <topology evidence="9">Multi-pass membrane protein</topology>
    </subcellularLocation>
    <subcellularLocation>
        <location evidence="1">Membrane</location>
        <topology evidence="1">Multi-pass membrane protein</topology>
    </subcellularLocation>
</comment>
<dbReference type="Pfam" id="PF03840">
    <property type="entry name" value="SecG"/>
    <property type="match status" value="1"/>
</dbReference>
<keyword evidence="4 9" id="KW-0812">Transmembrane</keyword>
<keyword evidence="7 9" id="KW-0811">Translocation</keyword>
<evidence type="ECO:0000256" key="7">
    <source>
        <dbReference type="ARBA" id="ARBA00023010"/>
    </source>
</evidence>
<evidence type="ECO:0000256" key="6">
    <source>
        <dbReference type="ARBA" id="ARBA00022989"/>
    </source>
</evidence>
<dbReference type="AlphaFoldDB" id="A0A0G1UXN6"/>
<organism evidence="10 11">
    <name type="scientific">Candidatus Jorgensenbacteria bacterium GW2011_GWC1_48_8</name>
    <dbReference type="NCBI Taxonomy" id="1618666"/>
    <lineage>
        <taxon>Bacteria</taxon>
        <taxon>Candidatus Joergenseniibacteriota</taxon>
    </lineage>
</organism>
<name>A0A0G1UXN6_9BACT</name>
<dbReference type="NCBIfam" id="TIGR00810">
    <property type="entry name" value="secG"/>
    <property type="match status" value="1"/>
</dbReference>
<dbReference type="GO" id="GO:0009306">
    <property type="term" value="P:protein secretion"/>
    <property type="evidence" value="ECO:0007669"/>
    <property type="project" value="UniProtKB-UniRule"/>
</dbReference>
<feature type="transmembrane region" description="Helical" evidence="9">
    <location>
        <begin position="49"/>
        <end position="70"/>
    </location>
</feature>
<accession>A0A0G1UXN6</accession>
<evidence type="ECO:0000256" key="3">
    <source>
        <dbReference type="ARBA" id="ARBA00022448"/>
    </source>
</evidence>
<evidence type="ECO:0000256" key="4">
    <source>
        <dbReference type="ARBA" id="ARBA00022692"/>
    </source>
</evidence>
<evidence type="ECO:0000256" key="9">
    <source>
        <dbReference type="RuleBase" id="RU365087"/>
    </source>
</evidence>
<proteinExistence type="inferred from homology"/>
<sequence>MLLIAQIAISVILIVLVLIQERSQGLGGLFGGGGSATPYYTRRGLEKMVYWGTIVAALLFVALALTNLFITK</sequence>
<keyword evidence="5 9" id="KW-0653">Protein transport</keyword>
<dbReference type="EMBL" id="LCPO01000013">
    <property type="protein sequence ID" value="KKU98826.1"/>
    <property type="molecule type" value="Genomic_DNA"/>
</dbReference>
<reference evidence="10 11" key="1">
    <citation type="journal article" date="2015" name="Nature">
        <title>rRNA introns, odd ribosomes, and small enigmatic genomes across a large radiation of phyla.</title>
        <authorList>
            <person name="Brown C.T."/>
            <person name="Hug L.A."/>
            <person name="Thomas B.C."/>
            <person name="Sharon I."/>
            <person name="Castelle C.J."/>
            <person name="Singh A."/>
            <person name="Wilkins M.J."/>
            <person name="Williams K.H."/>
            <person name="Banfield J.F."/>
        </authorList>
    </citation>
    <scope>NUCLEOTIDE SEQUENCE [LARGE SCALE GENOMIC DNA]</scope>
</reference>
<dbReference type="GO" id="GO:0005886">
    <property type="term" value="C:plasma membrane"/>
    <property type="evidence" value="ECO:0007669"/>
    <property type="project" value="UniProtKB-SubCell"/>
</dbReference>
<comment type="similarity">
    <text evidence="2 9">Belongs to the SecG family.</text>
</comment>
<keyword evidence="3 9" id="KW-0813">Transport</keyword>
<dbReference type="Proteomes" id="UP000034600">
    <property type="component" value="Unassembled WGS sequence"/>
</dbReference>
<protein>
    <recommendedName>
        <fullName evidence="9">Protein-export membrane protein SecG</fullName>
    </recommendedName>
</protein>
<comment type="caution">
    <text evidence="9">Lacks conserved residue(s) required for the propagation of feature annotation.</text>
</comment>
<evidence type="ECO:0000256" key="2">
    <source>
        <dbReference type="ARBA" id="ARBA00008445"/>
    </source>
</evidence>
<comment type="caution">
    <text evidence="10">The sequence shown here is derived from an EMBL/GenBank/DDBJ whole genome shotgun (WGS) entry which is preliminary data.</text>
</comment>